<proteinExistence type="predicted"/>
<feature type="domain" description="Glycosyltransferase 61 catalytic" evidence="1">
    <location>
        <begin position="110"/>
        <end position="298"/>
    </location>
</feature>
<reference evidence="2 3" key="1">
    <citation type="journal article" date="2010" name="Environ. Microbiol.">
        <title>Genomic analysis of oceanic cyanobacterial myoviruses compared with T4-like myoviruses from diverse hosts and environments.</title>
        <authorList>
            <person name="Sullivan M.B."/>
            <person name="Huang K.H."/>
            <person name="Ignacio-Espinoza J.C."/>
            <person name="Berlin A.M."/>
            <person name="Kelly L."/>
            <person name="Weigele P.R."/>
            <person name="DeFrancesco A.S."/>
            <person name="Kern S.E."/>
            <person name="Thompson L.R."/>
            <person name="Young S."/>
            <person name="Yandava C."/>
            <person name="Fu R."/>
            <person name="Krastins B."/>
            <person name="Chase M."/>
            <person name="Sarracino D."/>
            <person name="Osburne M.S."/>
            <person name="Henn M.R."/>
            <person name="Chisholm S.W."/>
        </authorList>
    </citation>
    <scope>NUCLEOTIDE SEQUENCE [LARGE SCALE GENOMIC DNA]</scope>
    <source>
        <strain evidence="2">8017-1</strain>
    </source>
</reference>
<dbReference type="InterPro" id="IPR049625">
    <property type="entry name" value="Glyco_transf_61_cat"/>
</dbReference>
<dbReference type="RefSeq" id="YP_004322352.1">
    <property type="nucleotide sequence ID" value="NC_015279.1"/>
</dbReference>
<sequence>MSTEKITLPIRYWDQGPTRRISPTDENKRTLEAAYFFLAQFTGYSKHYPLPLLYSYRDKKLYLPMREKFMSLNRGTVYENLDMSYDMELEDVDKVCDTTVFYFVYNMANYYHFIYDTLPYLYVFFNERKIHPEMKLLVSPPEGQDDLYPFVWDCLNMLGIGRDDVIFLDTNVLYNRVCIGSSLTHNGLSNCPPHKGVFEILNRMNSDYVGPEKIYISRRTWLHNDTSNIGTNYTERRRCVNEDQVARLFSMHGFTEVFCENLTMSEKIGMFRNAKYIAGPIGGGMCNVIFSPPETRVLSINSPTFFDVNYRFRFSMEHTDMIDFDYTEFVDHQAETIDGDSALSVSGGLNSPWQVDLNKLSKFLDTWIQS</sequence>
<accession>E3SJ90</accession>
<dbReference type="GO" id="GO:0016757">
    <property type="term" value="F:glycosyltransferase activity"/>
    <property type="evidence" value="ECO:0007669"/>
    <property type="project" value="InterPro"/>
</dbReference>
<dbReference type="GeneID" id="10326828"/>
<dbReference type="Pfam" id="PF04577">
    <property type="entry name" value="Glyco_transf_61"/>
    <property type="match status" value="1"/>
</dbReference>
<evidence type="ECO:0000313" key="2">
    <source>
        <dbReference type="EMBL" id="ADO97538.1"/>
    </source>
</evidence>
<evidence type="ECO:0000313" key="3">
    <source>
        <dbReference type="Proteomes" id="UP000006524"/>
    </source>
</evidence>
<gene>
    <name evidence="2" type="ORF">SSM2_205</name>
</gene>
<evidence type="ECO:0000259" key="1">
    <source>
        <dbReference type="Pfam" id="PF04577"/>
    </source>
</evidence>
<organism evidence="2 3">
    <name type="scientific">Synechococcus phage S-SM2</name>
    <dbReference type="NCBI Taxonomy" id="444860"/>
    <lineage>
        <taxon>Viruses</taxon>
        <taxon>Duplodnaviria</taxon>
        <taxon>Heunggongvirae</taxon>
        <taxon>Uroviricota</taxon>
        <taxon>Caudoviricetes</taxon>
        <taxon>Pantevenvirales</taxon>
        <taxon>Kyanoviridae</taxon>
        <taxon>Nilusvirus</taxon>
        <taxon>Nilusvirus ssm2</taxon>
    </lineage>
</organism>
<protein>
    <recommendedName>
        <fullName evidence="1">Glycosyltransferase 61 catalytic domain-containing protein</fullName>
    </recommendedName>
</protein>
<keyword evidence="3" id="KW-1185">Reference proteome</keyword>
<name>E3SJ90_9CAUD</name>
<dbReference type="EMBL" id="GU071095">
    <property type="protein sequence ID" value="ADO97538.1"/>
    <property type="molecule type" value="Genomic_DNA"/>
</dbReference>
<dbReference type="KEGG" id="vg:10326828"/>
<dbReference type="Proteomes" id="UP000006524">
    <property type="component" value="Segment"/>
</dbReference>